<dbReference type="InterPro" id="IPR013783">
    <property type="entry name" value="Ig-like_fold"/>
</dbReference>
<dbReference type="RefSeq" id="WP_008388434.1">
    <property type="nucleotide sequence ID" value="NZ_AOIV01000038.1"/>
</dbReference>
<keyword evidence="2 6" id="KW-0378">Hydrolase</keyword>
<comment type="similarity">
    <text evidence="1">Belongs to the glycosyl hydrolase 3 family.</text>
</comment>
<evidence type="ECO:0000313" key="7">
    <source>
        <dbReference type="Proteomes" id="UP000011513"/>
    </source>
</evidence>
<dbReference type="FunFam" id="2.60.40.10:FF:000495">
    <property type="entry name" value="Periplasmic beta-glucosidase"/>
    <property type="match status" value="1"/>
</dbReference>
<dbReference type="Pfam" id="PF07691">
    <property type="entry name" value="PA14"/>
    <property type="match status" value="1"/>
</dbReference>
<dbReference type="GO" id="GO:0009251">
    <property type="term" value="P:glucan catabolic process"/>
    <property type="evidence" value="ECO:0007669"/>
    <property type="project" value="TreeGrafter"/>
</dbReference>
<dbReference type="Pfam" id="PF01915">
    <property type="entry name" value="Glyco_hydro_3_C"/>
    <property type="match status" value="1"/>
</dbReference>
<dbReference type="InterPro" id="IPR026891">
    <property type="entry name" value="Fn3-like"/>
</dbReference>
<protein>
    <submittedName>
        <fullName evidence="6">Glycoside hydrolase family 3</fullName>
    </submittedName>
</protein>
<gene>
    <name evidence="6" type="ORF">C474_15744</name>
</gene>
<evidence type="ECO:0000313" key="6">
    <source>
        <dbReference type="EMBL" id="ELZ27968.1"/>
    </source>
</evidence>
<proteinExistence type="inferred from homology"/>
<dbReference type="InterPro" id="IPR017853">
    <property type="entry name" value="GH"/>
</dbReference>
<organism evidence="6 7">
    <name type="scientific">Halogeometricum pallidum JCM 14848</name>
    <dbReference type="NCBI Taxonomy" id="1227487"/>
    <lineage>
        <taxon>Archaea</taxon>
        <taxon>Methanobacteriati</taxon>
        <taxon>Methanobacteriota</taxon>
        <taxon>Stenosarchaea group</taxon>
        <taxon>Halobacteria</taxon>
        <taxon>Halobacteriales</taxon>
        <taxon>Haloferacaceae</taxon>
        <taxon>Halogeometricum</taxon>
    </lineage>
</organism>
<dbReference type="InterPro" id="IPR019800">
    <property type="entry name" value="Glyco_hydro_3_AS"/>
</dbReference>
<dbReference type="InterPro" id="IPR002772">
    <property type="entry name" value="Glyco_hydro_3_C"/>
</dbReference>
<dbReference type="EMBL" id="AOIV01000038">
    <property type="protein sequence ID" value="ELZ27968.1"/>
    <property type="molecule type" value="Genomic_DNA"/>
</dbReference>
<dbReference type="SUPFAM" id="SSF51445">
    <property type="entry name" value="(Trans)glycosidases"/>
    <property type="match status" value="1"/>
</dbReference>
<accession>M0CZB4</accession>
<feature type="region of interest" description="Disordered" evidence="4">
    <location>
        <begin position="440"/>
        <end position="498"/>
    </location>
</feature>
<dbReference type="PATRIC" id="fig|1227487.5.peg.3118"/>
<name>M0CZB4_HALPD</name>
<dbReference type="PROSITE" id="PS00775">
    <property type="entry name" value="GLYCOSYL_HYDROL_F3"/>
    <property type="match status" value="1"/>
</dbReference>
<dbReference type="PANTHER" id="PTHR42715:SF10">
    <property type="entry name" value="BETA-GLUCOSIDASE"/>
    <property type="match status" value="1"/>
</dbReference>
<dbReference type="InParanoid" id="M0CZB4"/>
<dbReference type="PRINTS" id="PR00133">
    <property type="entry name" value="GLHYDRLASE3"/>
</dbReference>
<dbReference type="SUPFAM" id="SSF56988">
    <property type="entry name" value="Anthrax protective antigen"/>
    <property type="match status" value="1"/>
</dbReference>
<evidence type="ECO:0000256" key="2">
    <source>
        <dbReference type="ARBA" id="ARBA00022801"/>
    </source>
</evidence>
<dbReference type="Proteomes" id="UP000011513">
    <property type="component" value="Unassembled WGS sequence"/>
</dbReference>
<dbReference type="InterPro" id="IPR036962">
    <property type="entry name" value="Glyco_hydro_3_N_sf"/>
</dbReference>
<dbReference type="SUPFAM" id="SSF52279">
    <property type="entry name" value="Beta-D-glucan exohydrolase, C-terminal domain"/>
    <property type="match status" value="1"/>
</dbReference>
<dbReference type="InterPro" id="IPR037524">
    <property type="entry name" value="PA14/GLEYA"/>
</dbReference>
<dbReference type="Pfam" id="PF14310">
    <property type="entry name" value="Fn3-like"/>
    <property type="match status" value="1"/>
</dbReference>
<dbReference type="PROSITE" id="PS51820">
    <property type="entry name" value="PA14"/>
    <property type="match status" value="1"/>
</dbReference>
<keyword evidence="7" id="KW-1185">Reference proteome</keyword>
<dbReference type="PROSITE" id="PS51318">
    <property type="entry name" value="TAT"/>
    <property type="match status" value="1"/>
</dbReference>
<evidence type="ECO:0000256" key="4">
    <source>
        <dbReference type="SAM" id="MobiDB-lite"/>
    </source>
</evidence>
<evidence type="ECO:0000259" key="5">
    <source>
        <dbReference type="PROSITE" id="PS51820"/>
    </source>
</evidence>
<dbReference type="OrthoDB" id="30657at2157"/>
<comment type="caution">
    <text evidence="6">The sequence shown here is derived from an EMBL/GenBank/DDBJ whole genome shotgun (WGS) entry which is preliminary data.</text>
</comment>
<dbReference type="GO" id="GO:0008422">
    <property type="term" value="F:beta-glucosidase activity"/>
    <property type="evidence" value="ECO:0007669"/>
    <property type="project" value="TreeGrafter"/>
</dbReference>
<dbReference type="Gene3D" id="3.20.20.300">
    <property type="entry name" value="Glycoside hydrolase, family 3, N-terminal domain"/>
    <property type="match status" value="1"/>
</dbReference>
<dbReference type="SMART" id="SM01217">
    <property type="entry name" value="Fn3_like"/>
    <property type="match status" value="1"/>
</dbReference>
<dbReference type="Gene3D" id="3.40.50.1700">
    <property type="entry name" value="Glycoside hydrolase family 3 C-terminal domain"/>
    <property type="match status" value="2"/>
</dbReference>
<keyword evidence="3" id="KW-0119">Carbohydrate metabolism</keyword>
<dbReference type="SMART" id="SM00758">
    <property type="entry name" value="PA14"/>
    <property type="match status" value="1"/>
</dbReference>
<sequence>MANELDDGGGPGGLGASRRAFLRATGGFALSGALLGSAGSVAADGEAEAELEELIAEMTLEEKVSRTHGADGGPEGVAGYLTGIERLDVPGMVMADGPPGASLGTPTTDFPHPVAAAATFDRELVSEEGRAIAREAKTEDVAVLLAPSLDLFRVPTHARGGETYGEDPFLAGEMAREYASAVQSEGVVATLKHFVAYNQASTTGNVLDYFSYSEHNVIVDERPLREIYCRPFREAIVEGGAGAVMPAYTRINGTFCSENDYLLEEVLKEDWGFDGLVVSDWGGTHSTVDAAVSGLDIEMPSAEYFGEALAEAVENDELWVGNVDEQVRRGLRSQREIGALDGDRKGSDPVRGTDEHFSLARRMAEEGSVLLKNEDDLLPLDDDVTDVALVGPSPTEFKNDVGGSDSVTGIRYVGPADGIQAAGGDGVSVTAVATDRYELAGPTDFTPAGGDGEAETKSEGENTDETANADGTESETGTEAATTTGPGDASEGENGVANGNGFAAEYYANADWEGSPELVRREKSVDLTEADLERFDDADAVSVRWRATYTAPETGTFAFLLTSQGASTLSVDGETVVDNEGGGFAGPKSEEATLDLTEGETYAVSVEASGAVPVSLEVNPPSSLDEAVSAAAEADVALVLARTDTFYGDDRHEFELPGNQNTLVDRVAAANGDAAVLLNTETPVAMSWIDDVPAVMQVWFPGQEGGAALGSLLFGDVSPSGKTPVTFAESMDDYLPGEVVTLPDDGRAYPGVRGNVFYDEGVFVGYRHFDEADIEPLFPFGHGLSYATFDYGEISLSRSETTPDEGLTVSLDVANESETTAREAVQLYVSEVNPAVERPPKELKGIAKVEVPAGESRAVDIELGRGAFEYWNPETENWTVNPGEFEILVGSSSRDIRHDASVTVVEGE</sequence>
<dbReference type="Gene3D" id="2.60.40.10">
    <property type="entry name" value="Immunoglobulins"/>
    <property type="match status" value="1"/>
</dbReference>
<feature type="compositionally biased region" description="Low complexity" evidence="4">
    <location>
        <begin position="469"/>
        <end position="485"/>
    </location>
</feature>
<dbReference type="InterPro" id="IPR050288">
    <property type="entry name" value="Cellulose_deg_GH3"/>
</dbReference>
<dbReference type="InterPro" id="IPR011658">
    <property type="entry name" value="PA14_dom"/>
</dbReference>
<dbReference type="InterPro" id="IPR001764">
    <property type="entry name" value="Glyco_hydro_3_N"/>
</dbReference>
<dbReference type="InterPro" id="IPR036881">
    <property type="entry name" value="Glyco_hydro_3_C_sf"/>
</dbReference>
<dbReference type="eggNOG" id="arCOG04634">
    <property type="taxonomic scope" value="Archaea"/>
</dbReference>
<dbReference type="AlphaFoldDB" id="M0CZB4"/>
<dbReference type="InterPro" id="IPR006311">
    <property type="entry name" value="TAT_signal"/>
</dbReference>
<evidence type="ECO:0000256" key="3">
    <source>
        <dbReference type="ARBA" id="ARBA00023277"/>
    </source>
</evidence>
<dbReference type="Pfam" id="PF00933">
    <property type="entry name" value="Glyco_hydro_3"/>
    <property type="match status" value="1"/>
</dbReference>
<reference evidence="6 7" key="1">
    <citation type="journal article" date="2014" name="PLoS Genet.">
        <title>Phylogenetically driven sequencing of extremely halophilic archaea reveals strategies for static and dynamic osmo-response.</title>
        <authorList>
            <person name="Becker E.A."/>
            <person name="Seitzer P.M."/>
            <person name="Tritt A."/>
            <person name="Larsen D."/>
            <person name="Krusor M."/>
            <person name="Yao A.I."/>
            <person name="Wu D."/>
            <person name="Madern D."/>
            <person name="Eisen J.A."/>
            <person name="Darling A.E."/>
            <person name="Facciotti M.T."/>
        </authorList>
    </citation>
    <scope>NUCLEOTIDE SEQUENCE [LARGE SCALE GENOMIC DNA]</scope>
    <source>
        <strain evidence="6 7">JCM 14848</strain>
    </source>
</reference>
<evidence type="ECO:0000256" key="1">
    <source>
        <dbReference type="ARBA" id="ARBA00005336"/>
    </source>
</evidence>
<feature type="domain" description="PA14" evidence="5">
    <location>
        <begin position="497"/>
        <end position="644"/>
    </location>
</feature>
<dbReference type="PANTHER" id="PTHR42715">
    <property type="entry name" value="BETA-GLUCOSIDASE"/>
    <property type="match status" value="1"/>
</dbReference>